<dbReference type="Pfam" id="PF00795">
    <property type="entry name" value="CN_hydrolase"/>
    <property type="match status" value="1"/>
</dbReference>
<dbReference type="PANTHER" id="PTHR23088:SF27">
    <property type="entry name" value="DEAMINATED GLUTATHIONE AMIDASE"/>
    <property type="match status" value="1"/>
</dbReference>
<organism evidence="3 4">
    <name type="scientific">Nocardioides yefusunii</name>
    <dbReference type="NCBI Taxonomy" id="2500546"/>
    <lineage>
        <taxon>Bacteria</taxon>
        <taxon>Bacillati</taxon>
        <taxon>Actinomycetota</taxon>
        <taxon>Actinomycetes</taxon>
        <taxon>Propionibacteriales</taxon>
        <taxon>Nocardioidaceae</taxon>
        <taxon>Nocardioides</taxon>
    </lineage>
</organism>
<dbReference type="GO" id="GO:0016787">
    <property type="term" value="F:hydrolase activity"/>
    <property type="evidence" value="ECO:0007669"/>
    <property type="project" value="UniProtKB-KW"/>
</dbReference>
<dbReference type="PROSITE" id="PS50263">
    <property type="entry name" value="CN_HYDROLASE"/>
    <property type="match status" value="1"/>
</dbReference>
<dbReference type="CDD" id="cd07581">
    <property type="entry name" value="nitrilase_3"/>
    <property type="match status" value="1"/>
</dbReference>
<comment type="caution">
    <text evidence="3">The sequence shown here is derived from an EMBL/GenBank/DDBJ whole genome shotgun (WGS) entry which is preliminary data.</text>
</comment>
<dbReference type="EMBL" id="JBHSQI010000009">
    <property type="protein sequence ID" value="MFC6154952.1"/>
    <property type="molecule type" value="Genomic_DNA"/>
</dbReference>
<dbReference type="SUPFAM" id="SSF56317">
    <property type="entry name" value="Carbon-nitrogen hydrolase"/>
    <property type="match status" value="1"/>
</dbReference>
<evidence type="ECO:0000313" key="4">
    <source>
        <dbReference type="Proteomes" id="UP001596098"/>
    </source>
</evidence>
<dbReference type="Proteomes" id="UP001596098">
    <property type="component" value="Unassembled WGS sequence"/>
</dbReference>
<keyword evidence="4" id="KW-1185">Reference proteome</keyword>
<evidence type="ECO:0000256" key="1">
    <source>
        <dbReference type="ARBA" id="ARBA00010613"/>
    </source>
</evidence>
<comment type="similarity">
    <text evidence="1">Belongs to the carbon-nitrogen hydrolase superfamily. NIT1/NIT2 family.</text>
</comment>
<name>A0ABW1R1F6_9ACTN</name>
<dbReference type="PANTHER" id="PTHR23088">
    <property type="entry name" value="NITRILASE-RELATED"/>
    <property type="match status" value="1"/>
</dbReference>
<dbReference type="InterPro" id="IPR036526">
    <property type="entry name" value="C-N_Hydrolase_sf"/>
</dbReference>
<evidence type="ECO:0000259" key="2">
    <source>
        <dbReference type="PROSITE" id="PS50263"/>
    </source>
</evidence>
<dbReference type="PROSITE" id="PS01227">
    <property type="entry name" value="UPF0012"/>
    <property type="match status" value="1"/>
</dbReference>
<reference evidence="4" key="1">
    <citation type="journal article" date="2019" name="Int. J. Syst. Evol. Microbiol.">
        <title>The Global Catalogue of Microorganisms (GCM) 10K type strain sequencing project: providing services to taxonomists for standard genome sequencing and annotation.</title>
        <authorList>
            <consortium name="The Broad Institute Genomics Platform"/>
            <consortium name="The Broad Institute Genome Sequencing Center for Infectious Disease"/>
            <person name="Wu L."/>
            <person name="Ma J."/>
        </authorList>
    </citation>
    <scope>NUCLEOTIDE SEQUENCE [LARGE SCALE GENOMIC DNA]</scope>
    <source>
        <strain evidence="4">DFY28</strain>
    </source>
</reference>
<dbReference type="RefSeq" id="WP_128221958.1">
    <property type="nucleotide sequence ID" value="NZ_CP034929.1"/>
</dbReference>
<sequence length="279" mass="29780">MAEHSTADAGRLHVVLVQAASSLDPSANAAALRDLVDRAAAEARERNPLVGEVLVVLPEVFQRDFGKPDTDLAAFAEPLDGEFVGALTAAAVEHGVSVVAGMFRAVEGGRPLNTLVLRRPDGTGVEYDKIHLYDSFGYKESDRLAAGEWKPVTVTVGGLRLGLMTCYDLRFPELARALVDDGADAIIVPAAWVAGDRKVDHWRTLTKARAIENTAYVVAVGQPAQRYSGHSLVVSPLGDVLVEADAGKAEEPTLLHAVLQTTDVTSARSVNPSLANRRR</sequence>
<dbReference type="InterPro" id="IPR003010">
    <property type="entry name" value="C-N_Hydrolase"/>
</dbReference>
<proteinExistence type="inferred from homology"/>
<evidence type="ECO:0000313" key="3">
    <source>
        <dbReference type="EMBL" id="MFC6154952.1"/>
    </source>
</evidence>
<feature type="domain" description="CN hydrolase" evidence="2">
    <location>
        <begin position="12"/>
        <end position="266"/>
    </location>
</feature>
<keyword evidence="3" id="KW-0378">Hydrolase</keyword>
<accession>A0ABW1R1F6</accession>
<gene>
    <name evidence="3" type="ORF">ACFPWU_14895</name>
</gene>
<dbReference type="InterPro" id="IPR001110">
    <property type="entry name" value="UPF0012_CS"/>
</dbReference>
<protein>
    <submittedName>
        <fullName evidence="3">Carbon-nitrogen hydrolase family protein</fullName>
    </submittedName>
</protein>
<dbReference type="Gene3D" id="3.60.110.10">
    <property type="entry name" value="Carbon-nitrogen hydrolase"/>
    <property type="match status" value="1"/>
</dbReference>